<feature type="transmembrane region" description="Helical" evidence="6">
    <location>
        <begin position="41"/>
        <end position="60"/>
    </location>
</feature>
<keyword evidence="4 6" id="KW-1133">Transmembrane helix</keyword>
<gene>
    <name evidence="8" type="ORF">S01H4_33036</name>
</gene>
<feature type="transmembrane region" description="Helical" evidence="6">
    <location>
        <begin position="66"/>
        <end position="90"/>
    </location>
</feature>
<accession>X1B5S5</accession>
<dbReference type="Pfam" id="PF07690">
    <property type="entry name" value="MFS_1"/>
    <property type="match status" value="1"/>
</dbReference>
<dbReference type="SUPFAM" id="SSF103473">
    <property type="entry name" value="MFS general substrate transporter"/>
    <property type="match status" value="1"/>
</dbReference>
<reference evidence="8" key="1">
    <citation type="journal article" date="2014" name="Front. Microbiol.">
        <title>High frequency of phylogenetically diverse reductive dehalogenase-homologous genes in deep subseafloor sedimentary metagenomes.</title>
        <authorList>
            <person name="Kawai M."/>
            <person name="Futagami T."/>
            <person name="Toyoda A."/>
            <person name="Takaki Y."/>
            <person name="Nishi S."/>
            <person name="Hori S."/>
            <person name="Arai W."/>
            <person name="Tsubouchi T."/>
            <person name="Morono Y."/>
            <person name="Uchiyama I."/>
            <person name="Ito T."/>
            <person name="Fujiyama A."/>
            <person name="Inagaki F."/>
            <person name="Takami H."/>
        </authorList>
    </citation>
    <scope>NUCLEOTIDE SEQUENCE</scope>
    <source>
        <strain evidence="8">Expedition CK06-06</strain>
    </source>
</reference>
<dbReference type="PROSITE" id="PS50850">
    <property type="entry name" value="MFS"/>
    <property type="match status" value="1"/>
</dbReference>
<comment type="subcellular location">
    <subcellularLocation>
        <location evidence="1">Membrane</location>
        <topology evidence="1">Multi-pass membrane protein</topology>
    </subcellularLocation>
</comment>
<evidence type="ECO:0000256" key="4">
    <source>
        <dbReference type="ARBA" id="ARBA00022989"/>
    </source>
</evidence>
<evidence type="ECO:0000313" key="8">
    <source>
        <dbReference type="EMBL" id="GAG76657.1"/>
    </source>
</evidence>
<evidence type="ECO:0000256" key="5">
    <source>
        <dbReference type="ARBA" id="ARBA00023136"/>
    </source>
</evidence>
<name>X1B5S5_9ZZZZ</name>
<comment type="caution">
    <text evidence="8">The sequence shown here is derived from an EMBL/GenBank/DDBJ whole genome shotgun (WGS) entry which is preliminary data.</text>
</comment>
<evidence type="ECO:0000256" key="1">
    <source>
        <dbReference type="ARBA" id="ARBA00004141"/>
    </source>
</evidence>
<organism evidence="8">
    <name type="scientific">marine sediment metagenome</name>
    <dbReference type="NCBI Taxonomy" id="412755"/>
    <lineage>
        <taxon>unclassified sequences</taxon>
        <taxon>metagenomes</taxon>
        <taxon>ecological metagenomes</taxon>
    </lineage>
</organism>
<proteinExistence type="predicted"/>
<feature type="transmembrane region" description="Helical" evidence="6">
    <location>
        <begin position="102"/>
        <end position="125"/>
    </location>
</feature>
<feature type="domain" description="Major facilitator superfamily (MFS) profile" evidence="7">
    <location>
        <begin position="1"/>
        <end position="157"/>
    </location>
</feature>
<dbReference type="PANTHER" id="PTHR42718">
    <property type="entry name" value="MAJOR FACILITATOR SUPERFAMILY MULTIDRUG TRANSPORTER MFSC"/>
    <property type="match status" value="1"/>
</dbReference>
<protein>
    <recommendedName>
        <fullName evidence="7">Major facilitator superfamily (MFS) profile domain-containing protein</fullName>
    </recommendedName>
</protein>
<dbReference type="AlphaFoldDB" id="X1B5S5"/>
<keyword evidence="3 6" id="KW-0812">Transmembrane</keyword>
<evidence type="ECO:0000259" key="7">
    <source>
        <dbReference type="PROSITE" id="PS50850"/>
    </source>
</evidence>
<keyword evidence="5 6" id="KW-0472">Membrane</keyword>
<dbReference type="PANTHER" id="PTHR42718:SF9">
    <property type="entry name" value="MAJOR FACILITATOR SUPERFAMILY MULTIDRUG TRANSPORTER MFSC"/>
    <property type="match status" value="1"/>
</dbReference>
<dbReference type="EMBL" id="BART01017340">
    <property type="protein sequence ID" value="GAG76657.1"/>
    <property type="molecule type" value="Genomic_DNA"/>
</dbReference>
<evidence type="ECO:0000256" key="6">
    <source>
        <dbReference type="SAM" id="Phobius"/>
    </source>
</evidence>
<sequence>MQKDYAMSPLHAGILMLPTSIGFAFGAKIFGILVHRFKSKYFLQIASILGMLAALGMMLIAENPQIWQFLLVFFIFGSTTSMINTSAAMIATEHIPTHKAGIASGIIFTIRWLGGSVGVVLITLVYAAHGLAIACLSLAGIAVLGFICATMFIQQAD</sequence>
<evidence type="ECO:0000256" key="2">
    <source>
        <dbReference type="ARBA" id="ARBA00022448"/>
    </source>
</evidence>
<dbReference type="GO" id="GO:0016020">
    <property type="term" value="C:membrane"/>
    <property type="evidence" value="ECO:0007669"/>
    <property type="project" value="UniProtKB-SubCell"/>
</dbReference>
<feature type="transmembrane region" description="Helical" evidence="6">
    <location>
        <begin position="12"/>
        <end position="34"/>
    </location>
</feature>
<keyword evidence="2" id="KW-0813">Transport</keyword>
<dbReference type="InterPro" id="IPR020846">
    <property type="entry name" value="MFS_dom"/>
</dbReference>
<dbReference type="InterPro" id="IPR036259">
    <property type="entry name" value="MFS_trans_sf"/>
</dbReference>
<feature type="transmembrane region" description="Helical" evidence="6">
    <location>
        <begin position="131"/>
        <end position="153"/>
    </location>
</feature>
<dbReference type="GO" id="GO:0022857">
    <property type="term" value="F:transmembrane transporter activity"/>
    <property type="evidence" value="ECO:0007669"/>
    <property type="project" value="InterPro"/>
</dbReference>
<evidence type="ECO:0000256" key="3">
    <source>
        <dbReference type="ARBA" id="ARBA00022692"/>
    </source>
</evidence>
<dbReference type="Gene3D" id="1.20.1250.20">
    <property type="entry name" value="MFS general substrate transporter like domains"/>
    <property type="match status" value="1"/>
</dbReference>
<dbReference type="InterPro" id="IPR011701">
    <property type="entry name" value="MFS"/>
</dbReference>